<keyword evidence="2 3" id="KW-0040">ANK repeat</keyword>
<dbReference type="SMART" id="SM00248">
    <property type="entry name" value="ANK"/>
    <property type="match status" value="6"/>
</dbReference>
<keyword evidence="5" id="KW-1185">Reference proteome</keyword>
<dbReference type="PANTHER" id="PTHR24123:SF33">
    <property type="entry name" value="PROTEIN HOS4"/>
    <property type="match status" value="1"/>
</dbReference>
<dbReference type="Gene3D" id="1.25.40.20">
    <property type="entry name" value="Ankyrin repeat-containing domain"/>
    <property type="match status" value="3"/>
</dbReference>
<dbReference type="Pfam" id="PF12796">
    <property type="entry name" value="Ank_2"/>
    <property type="match status" value="2"/>
</dbReference>
<sequence>MNGVPASLPEAASEGHLSVVKRLIKAGADVNGKAGVNSPLVKAAKGGHLDIVEMLLAAGADANGATAYDTALTAAAGRGHLSIVDTLLRAGANVNAMANSDTALSKAVKGGHADVAGSRLASGANANAETQDLNAPDPATYGSSKRDIVKRLLAAGADDTTPDNPVLFHLLRRSQIGPICPILLEHEAKLSSTTRPRTLLHMAATYKYSPYLTVALVAAGVNTNAVDADGRTALHIAAELGHQEIVEKLYRQGNAINAQDQNEIPPYTLLYGMEIWPQR</sequence>
<keyword evidence="1" id="KW-0677">Repeat</keyword>
<dbReference type="Proteomes" id="UP001391051">
    <property type="component" value="Unassembled WGS sequence"/>
</dbReference>
<feature type="repeat" description="ANK" evidence="3">
    <location>
        <begin position="229"/>
        <end position="261"/>
    </location>
</feature>
<dbReference type="PROSITE" id="PS50297">
    <property type="entry name" value="ANK_REP_REGION"/>
    <property type="match status" value="3"/>
</dbReference>
<evidence type="ECO:0000256" key="2">
    <source>
        <dbReference type="ARBA" id="ARBA00023043"/>
    </source>
</evidence>
<dbReference type="PANTHER" id="PTHR24123">
    <property type="entry name" value="ANKYRIN REPEAT-CONTAINING"/>
    <property type="match status" value="1"/>
</dbReference>
<dbReference type="RefSeq" id="XP_066696242.1">
    <property type="nucleotide sequence ID" value="XM_066846751.1"/>
</dbReference>
<evidence type="ECO:0000313" key="5">
    <source>
        <dbReference type="Proteomes" id="UP001391051"/>
    </source>
</evidence>
<dbReference type="PROSITE" id="PS50088">
    <property type="entry name" value="ANK_REPEAT"/>
    <property type="match status" value="4"/>
</dbReference>
<dbReference type="EMBL" id="JAQQWE010000007">
    <property type="protein sequence ID" value="KAK7946208.1"/>
    <property type="molecule type" value="Genomic_DNA"/>
</dbReference>
<reference evidence="4 5" key="1">
    <citation type="submission" date="2023-01" db="EMBL/GenBank/DDBJ databases">
        <title>Analysis of 21 Apiospora genomes using comparative genomics revels a genus with tremendous synthesis potential of carbohydrate active enzymes and secondary metabolites.</title>
        <authorList>
            <person name="Sorensen T."/>
        </authorList>
    </citation>
    <scope>NUCLEOTIDE SEQUENCE [LARGE SCALE GENOMIC DNA]</scope>
    <source>
        <strain evidence="4 5">CBS 24483</strain>
    </source>
</reference>
<dbReference type="GeneID" id="92079813"/>
<comment type="caution">
    <text evidence="4">The sequence shown here is derived from an EMBL/GenBank/DDBJ whole genome shotgun (WGS) entry which is preliminary data.</text>
</comment>
<dbReference type="InterPro" id="IPR051165">
    <property type="entry name" value="Multifunctional_ANK_Repeat"/>
</dbReference>
<feature type="repeat" description="ANK" evidence="3">
    <location>
        <begin position="35"/>
        <end position="67"/>
    </location>
</feature>
<dbReference type="SUPFAM" id="SSF48403">
    <property type="entry name" value="Ankyrin repeat"/>
    <property type="match status" value="1"/>
</dbReference>
<evidence type="ECO:0000313" key="4">
    <source>
        <dbReference type="EMBL" id="KAK7946208.1"/>
    </source>
</evidence>
<feature type="repeat" description="ANK" evidence="3">
    <location>
        <begin position="67"/>
        <end position="99"/>
    </location>
</feature>
<organism evidence="4 5">
    <name type="scientific">Apiospora aurea</name>
    <dbReference type="NCBI Taxonomy" id="335848"/>
    <lineage>
        <taxon>Eukaryota</taxon>
        <taxon>Fungi</taxon>
        <taxon>Dikarya</taxon>
        <taxon>Ascomycota</taxon>
        <taxon>Pezizomycotina</taxon>
        <taxon>Sordariomycetes</taxon>
        <taxon>Xylariomycetidae</taxon>
        <taxon>Amphisphaeriales</taxon>
        <taxon>Apiosporaceae</taxon>
        <taxon>Apiospora</taxon>
    </lineage>
</organism>
<evidence type="ECO:0000256" key="1">
    <source>
        <dbReference type="ARBA" id="ARBA00022737"/>
    </source>
</evidence>
<gene>
    <name evidence="4" type="ORF">PG986_010529</name>
</gene>
<evidence type="ECO:0008006" key="6">
    <source>
        <dbReference type="Google" id="ProtNLM"/>
    </source>
</evidence>
<name>A0ABR1Q3R3_9PEZI</name>
<accession>A0ABR1Q3R3</accession>
<dbReference type="InterPro" id="IPR036770">
    <property type="entry name" value="Ankyrin_rpt-contain_sf"/>
</dbReference>
<protein>
    <recommendedName>
        <fullName evidence="6">Ankyrin repeat protein</fullName>
    </recommendedName>
</protein>
<evidence type="ECO:0000256" key="3">
    <source>
        <dbReference type="PROSITE-ProRule" id="PRU00023"/>
    </source>
</evidence>
<proteinExistence type="predicted"/>
<feature type="repeat" description="ANK" evidence="3">
    <location>
        <begin position="8"/>
        <end position="35"/>
    </location>
</feature>
<dbReference type="InterPro" id="IPR002110">
    <property type="entry name" value="Ankyrin_rpt"/>
</dbReference>